<feature type="region of interest" description="Disordered" evidence="10">
    <location>
        <begin position="1249"/>
        <end position="1308"/>
    </location>
</feature>
<dbReference type="InterPro" id="IPR027417">
    <property type="entry name" value="P-loop_NTPase"/>
</dbReference>
<feature type="transmembrane region" description="Helical" evidence="11">
    <location>
        <begin position="753"/>
        <end position="773"/>
    </location>
</feature>
<feature type="compositionally biased region" description="Polar residues" evidence="10">
    <location>
        <begin position="13"/>
        <end position="25"/>
    </location>
</feature>
<dbReference type="Gene3D" id="3.40.50.300">
    <property type="entry name" value="P-loop containing nucleotide triphosphate hydrolases"/>
    <property type="match status" value="2"/>
</dbReference>
<comment type="subcellular location">
    <subcellularLocation>
        <location evidence="1">Membrane</location>
        <topology evidence="1">Multi-pass membrane protein</topology>
    </subcellularLocation>
</comment>
<dbReference type="InterPro" id="IPR026082">
    <property type="entry name" value="ABCA"/>
</dbReference>
<feature type="domain" description="ABC transporter" evidence="12">
    <location>
        <begin position="2015"/>
        <end position="2247"/>
    </location>
</feature>
<accession>A0A8E0RW87</accession>
<feature type="compositionally biased region" description="Basic and acidic residues" evidence="10">
    <location>
        <begin position="1284"/>
        <end position="1293"/>
    </location>
</feature>
<dbReference type="PANTHER" id="PTHR19229">
    <property type="entry name" value="ATP-BINDING CASSETTE TRANSPORTER SUBFAMILY A ABCA"/>
    <property type="match status" value="1"/>
</dbReference>
<dbReference type="InterPro" id="IPR013525">
    <property type="entry name" value="ABC2_TM"/>
</dbReference>
<keyword evidence="4 11" id="KW-0812">Transmembrane</keyword>
<evidence type="ECO:0000256" key="8">
    <source>
        <dbReference type="ARBA" id="ARBA00022989"/>
    </source>
</evidence>
<evidence type="ECO:0000256" key="7">
    <source>
        <dbReference type="ARBA" id="ARBA00022840"/>
    </source>
</evidence>
<feature type="transmembrane region" description="Helical" evidence="11">
    <location>
        <begin position="1398"/>
        <end position="1420"/>
    </location>
</feature>
<dbReference type="EMBL" id="LUCM01005809">
    <property type="protein sequence ID" value="KAA0192237.1"/>
    <property type="molecule type" value="Genomic_DNA"/>
</dbReference>
<proteinExistence type="inferred from homology"/>
<gene>
    <name evidence="13" type="ORF">FBUS_04603</name>
</gene>
<keyword evidence="7" id="KW-0067">ATP-binding</keyword>
<feature type="transmembrane region" description="Helical" evidence="11">
    <location>
        <begin position="649"/>
        <end position="670"/>
    </location>
</feature>
<dbReference type="Proteomes" id="UP000728185">
    <property type="component" value="Unassembled WGS sequence"/>
</dbReference>
<dbReference type="GO" id="GO:0016020">
    <property type="term" value="C:membrane"/>
    <property type="evidence" value="ECO:0007669"/>
    <property type="project" value="UniProtKB-SubCell"/>
</dbReference>
<evidence type="ECO:0000256" key="11">
    <source>
        <dbReference type="SAM" id="Phobius"/>
    </source>
</evidence>
<dbReference type="PROSITE" id="PS00211">
    <property type="entry name" value="ABC_TRANSPORTER_1"/>
    <property type="match status" value="1"/>
</dbReference>
<comment type="similarity">
    <text evidence="2">Belongs to the ABC transporter superfamily. ABCA family.</text>
</comment>
<dbReference type="InterPro" id="IPR017871">
    <property type="entry name" value="ABC_transporter-like_CS"/>
</dbReference>
<dbReference type="Pfam" id="PF00005">
    <property type="entry name" value="ABC_tran"/>
    <property type="match status" value="2"/>
</dbReference>
<feature type="region of interest" description="Disordered" evidence="10">
    <location>
        <begin position="314"/>
        <end position="345"/>
    </location>
</feature>
<feature type="region of interest" description="Disordered" evidence="10">
    <location>
        <begin position="1"/>
        <end position="55"/>
    </location>
</feature>
<dbReference type="InterPro" id="IPR056264">
    <property type="entry name" value="R2_ABCA1-4-like"/>
</dbReference>
<evidence type="ECO:0000313" key="14">
    <source>
        <dbReference type="Proteomes" id="UP000728185"/>
    </source>
</evidence>
<feature type="transmembrane region" description="Helical" evidence="11">
    <location>
        <begin position="826"/>
        <end position="852"/>
    </location>
</feature>
<comment type="caution">
    <text evidence="13">The sequence shown here is derived from an EMBL/GenBank/DDBJ whole genome shotgun (WGS) entry which is preliminary data.</text>
</comment>
<evidence type="ECO:0000256" key="10">
    <source>
        <dbReference type="SAM" id="MobiDB-lite"/>
    </source>
</evidence>
<evidence type="ECO:0000256" key="5">
    <source>
        <dbReference type="ARBA" id="ARBA00022737"/>
    </source>
</evidence>
<keyword evidence="6" id="KW-0547">Nucleotide-binding</keyword>
<dbReference type="InterPro" id="IPR003439">
    <property type="entry name" value="ABC_transporter-like_ATP-bd"/>
</dbReference>
<keyword evidence="14" id="KW-1185">Reference proteome</keyword>
<feature type="region of interest" description="Disordered" evidence="10">
    <location>
        <begin position="2331"/>
        <end position="2364"/>
    </location>
</feature>
<feature type="transmembrane region" description="Helical" evidence="11">
    <location>
        <begin position="106"/>
        <end position="125"/>
    </location>
</feature>
<feature type="compositionally biased region" description="Polar residues" evidence="10">
    <location>
        <begin position="36"/>
        <end position="47"/>
    </location>
</feature>
<feature type="compositionally biased region" description="Low complexity" evidence="10">
    <location>
        <begin position="327"/>
        <end position="345"/>
    </location>
</feature>
<dbReference type="CDD" id="cd03263">
    <property type="entry name" value="ABC_subfamily_A"/>
    <property type="match status" value="2"/>
</dbReference>
<dbReference type="SMART" id="SM00382">
    <property type="entry name" value="AAA"/>
    <property type="match status" value="2"/>
</dbReference>
<sequence length="2364" mass="267233">MNENLQERYSIPETCSTGRSSASKNMTKDTHRVRVNNVTENSNSERNSLPRKPVGDFLSNLKSDPNRIAPVHVPPNRTARARCILMGRHYSVLMWKNMILRRRRPGFLVAELITPILITCVLIILCRRGEENRHSNCYSQTISMPSMGLLSFFQSLVCNFAYSCFDVEPPPLTLFGNETGWAELLNRTQELAEDSWIEQVASGVVIEPVSGETIKRINNVRISLIRLFETYQGLLEDIEQSSQSDDVITVLKTNISLSTLNQLGNISRLICGSPSEQNDIGLLVLFLKSLNGTSISKATSVSLNRVARDADMGSWTTEHPPIQETETITTSANSKNTSNMNSTTNTPGELFCENLIEFLMIKPIQPYTERIRSFLFSYVYYYPSTKVTDEIMQRATASHRLLSRTRDVFNQLVNKTLPALKIYLTASAPMNQTRQVLKACVKLGSEYSTVCRQLWNFLDPNATSNPNQTGRNIFTLLDRFRDFSELVLNFLNCMNLNNRAVPSTREQFERYMSLFQNPTFPTGIGVDFRRVPDTLNWSTITNTSEHVLEVALRKNGGTYKFKVFDRYWTPRPRQNPRDGDMNYFSTGFIDLQESISQAILSIAWSKPDLLNKPVDLDDLYTSRITGNEMKLFPTACYIDRSFLGSMAKMFPQFMLFAWIFTAMFTAKCIVDEKEQRLKEFTKIMGVSNITHWFGWLTMNLLIMLTCTVLITILLKYTRVITDTNYGILLFLFFSYTLSVIALTFLCSTFFTHANLGAVVTGMIYFILYLPTPMILSNDASLPTGAFYGASLSSQVAFSLGLYYVIRSEAYGTGTQWSTFWSSNRDVSGFSVGKAVLMLWVDTVIYLILTWYIEAVYPGHYGIRQPFYFPFTRSYWCGEKRPETDTSSWDDDLKALTYFGNQNDPRFFESPPAHAAVGIAVRDLNKRYKKGAKPVLDGLTMNFYANQITSLLGHNGAGKSTLMSILTGMQSASSGLALVGGYDVGKNLEIVRDMLGFCPQYNILFDHLTIAEHIYFYSALKGVPNQLISTETDHLVKVLGFPDKRDERSKSLSGGQKRKLSVAIAFVGNSEVVFLDEPTAGVDPYSRRSIWDLIICLKSGRTIVLTTHHMDEADILGDRIAIISQGRLKCEGSGLFLKANHGQGYYLVLHRNTSNENFSAELSESVHNKKVLDYVQQFMPEAELVSVAATELTVQLPGHYATDGTFTKFFDHLESNAPHHVSDALLKLGIVNYSLSDTSLEEVFLDMADDPSNRQESQEESESLDTSNISVDSGNSLTYTYGETRTNDYADGNEKKRKPGGGHFSRGRSQLAQLRRSSRLQRFTDGGQLPTPATRHSLIDRQTLFSHVVTAAKQSDTTYKSLTWFKPPTSEDLQVSMTQQLRAMFPKRFHHFKRYKRGWIIQFLLPILLTLLALSFDSIVVHQKVDNPPMPLNPWWMAPTQGILSTFYENRAHAVEDPPNEWPLSSELIQHVRTEYENALRSLYGWTGTRCLPRDVYQFMPSKHDSCQYNWTSLPAWEPQFELNTDEREIARNSSRIQCSCHTGSMLCPKDCVQPSPPPHVSLQTTDVLFNLTAYDVNDYLLKTHDDFFLRRFGGLSFIIDPSWSIRGLLEQTLDPNNPLYTIMGMLTSVRRGNSGLVSPDPVWSELANCIRLMLPPPYHTQIWFNNKGYVSAVGYLNVLQNMQLRMVQGADQIPNRKSYGLVIVDHPLESPANYTLRNTGSLIYDVTLVLFTILALSFIPASFITFLVLEVQTGSKHLQFLSGLNGYIYWVSVYLWDVANYLAPATLCVLVFVAFQKYAYIGTDVIGVFFGLIILYGLSVLPMLYPSSFFIRNPSTALVIVAVFNLLLGAITVMITFLLDYLERTDDKLAQANSALQSAFLIFPQYAFGRGLYNLAVRYYMLSYGGDSGLLNVDEWRNPVAWKVVGRNLFAMGLESILYSGLVVLVEHEFYRNEIRNFFYTRYPRLRNRHEYHLRKRLAKLDREEGSALAEDVRKEQDQVHQLQLTGSLHTSSSVSTVNLVKFFPRRKKPTVNRLTFAVRPAECFGLLGLNGAGKTTTFRMLSGCLQPTMGDAFVNGFHVVDQKRQAHQSLGYCPQFDALFDLLTGRETLTLYSRLRGVPENEISQVVYQLLSDMSLAPHADKIAGAYSGGNRRKLSTAIALLGGPKVIFLDEPTSGMDPVGKRFLWDQITNLLHCGKSIVLTTHSMEECEALCHRLGIMVNGQFRCFGTVPQLKDLFGNGYTVELRTTNQPNVGDQVRALIAAEFPQAEVNGIQSRCHEYQFNQGIFLSQLFTVLNKLRQSKLIEQYSVRQTTLDQVFVNFTRLQMEQGETSVSVEELSDTDVDDKETPPAEKGMSNNAFHSD</sequence>
<feature type="domain" description="ABC transporter" evidence="12">
    <location>
        <begin position="918"/>
        <end position="1149"/>
    </location>
</feature>
<feature type="transmembrane region" description="Helical" evidence="11">
    <location>
        <begin position="1722"/>
        <end position="1747"/>
    </location>
</feature>
<keyword evidence="5" id="KW-0677">Repeat</keyword>
<feature type="transmembrane region" description="Helical" evidence="11">
    <location>
        <begin position="725"/>
        <end position="746"/>
    </location>
</feature>
<protein>
    <recommendedName>
        <fullName evidence="12">ABC transporter domain-containing protein</fullName>
    </recommendedName>
</protein>
<keyword evidence="3" id="KW-0813">Transport</keyword>
<dbReference type="FunFam" id="3.40.50.300:FF:002470">
    <property type="entry name" value="ABC transporter, putative"/>
    <property type="match status" value="1"/>
</dbReference>
<evidence type="ECO:0000259" key="12">
    <source>
        <dbReference type="PROSITE" id="PS50893"/>
    </source>
</evidence>
<keyword evidence="9 11" id="KW-0472">Membrane</keyword>
<evidence type="ECO:0000256" key="1">
    <source>
        <dbReference type="ARBA" id="ARBA00004141"/>
    </source>
</evidence>
<feature type="compositionally biased region" description="Polar residues" evidence="10">
    <location>
        <begin position="1263"/>
        <end position="1283"/>
    </location>
</feature>
<keyword evidence="8 11" id="KW-1133">Transmembrane helix</keyword>
<dbReference type="OrthoDB" id="10255969at2759"/>
<name>A0A8E0RW87_9TREM</name>
<evidence type="ECO:0000256" key="9">
    <source>
        <dbReference type="ARBA" id="ARBA00023136"/>
    </source>
</evidence>
<evidence type="ECO:0000256" key="2">
    <source>
        <dbReference type="ARBA" id="ARBA00008869"/>
    </source>
</evidence>
<dbReference type="SUPFAM" id="SSF52540">
    <property type="entry name" value="P-loop containing nucleoside triphosphate hydrolases"/>
    <property type="match status" value="2"/>
</dbReference>
<dbReference type="Pfam" id="PF23321">
    <property type="entry name" value="R1_ABCA1"/>
    <property type="match status" value="1"/>
</dbReference>
<evidence type="ECO:0000313" key="13">
    <source>
        <dbReference type="EMBL" id="KAA0192237.1"/>
    </source>
</evidence>
<evidence type="ECO:0000256" key="3">
    <source>
        <dbReference type="ARBA" id="ARBA00022448"/>
    </source>
</evidence>
<reference evidence="13" key="1">
    <citation type="submission" date="2019-05" db="EMBL/GenBank/DDBJ databases">
        <title>Annotation for the trematode Fasciolopsis buski.</title>
        <authorList>
            <person name="Choi Y.-J."/>
        </authorList>
    </citation>
    <scope>NUCLEOTIDE SEQUENCE</scope>
    <source>
        <strain evidence="13">HT</strain>
        <tissue evidence="13">Whole worm</tissue>
    </source>
</reference>
<feature type="transmembrane region" description="Helical" evidence="11">
    <location>
        <begin position="785"/>
        <end position="805"/>
    </location>
</feature>
<dbReference type="GO" id="GO:0005524">
    <property type="term" value="F:ATP binding"/>
    <property type="evidence" value="ECO:0007669"/>
    <property type="project" value="UniProtKB-KW"/>
</dbReference>
<feature type="transmembrane region" description="Helical" evidence="11">
    <location>
        <begin position="691"/>
        <end position="713"/>
    </location>
</feature>
<dbReference type="Pfam" id="PF12698">
    <property type="entry name" value="ABC2_membrane_3"/>
    <property type="match status" value="2"/>
</dbReference>
<dbReference type="FunFam" id="3.40.50.300:FF:000298">
    <property type="entry name" value="ATP-binding cassette sub-family A member 12"/>
    <property type="match status" value="1"/>
</dbReference>
<dbReference type="GO" id="GO:0140359">
    <property type="term" value="F:ABC-type transporter activity"/>
    <property type="evidence" value="ECO:0007669"/>
    <property type="project" value="InterPro"/>
</dbReference>
<dbReference type="GO" id="GO:0005319">
    <property type="term" value="F:lipid transporter activity"/>
    <property type="evidence" value="ECO:0007669"/>
    <property type="project" value="TreeGrafter"/>
</dbReference>
<dbReference type="GO" id="GO:0016887">
    <property type="term" value="F:ATP hydrolysis activity"/>
    <property type="evidence" value="ECO:0007669"/>
    <property type="project" value="InterPro"/>
</dbReference>
<feature type="transmembrane region" description="Helical" evidence="11">
    <location>
        <begin position="1767"/>
        <end position="1793"/>
    </location>
</feature>
<dbReference type="PROSITE" id="PS50893">
    <property type="entry name" value="ABC_TRANSPORTER_2"/>
    <property type="match status" value="2"/>
</dbReference>
<dbReference type="InterPro" id="IPR003593">
    <property type="entry name" value="AAA+_ATPase"/>
</dbReference>
<evidence type="ECO:0000256" key="4">
    <source>
        <dbReference type="ARBA" id="ARBA00022692"/>
    </source>
</evidence>
<feature type="transmembrane region" description="Helical" evidence="11">
    <location>
        <begin position="1837"/>
        <end position="1859"/>
    </location>
</feature>
<evidence type="ECO:0000256" key="6">
    <source>
        <dbReference type="ARBA" id="ARBA00022741"/>
    </source>
</evidence>
<feature type="transmembrane region" description="Helical" evidence="11">
    <location>
        <begin position="1805"/>
        <end position="1825"/>
    </location>
</feature>
<dbReference type="PANTHER" id="PTHR19229:SF36">
    <property type="entry name" value="ATP-BINDING CASSETTE SUB-FAMILY A MEMBER 2"/>
    <property type="match status" value="1"/>
</dbReference>
<organism evidence="13 14">
    <name type="scientific">Fasciolopsis buskii</name>
    <dbReference type="NCBI Taxonomy" id="27845"/>
    <lineage>
        <taxon>Eukaryota</taxon>
        <taxon>Metazoa</taxon>
        <taxon>Spiralia</taxon>
        <taxon>Lophotrochozoa</taxon>
        <taxon>Platyhelminthes</taxon>
        <taxon>Trematoda</taxon>
        <taxon>Digenea</taxon>
        <taxon>Plagiorchiida</taxon>
        <taxon>Echinostomata</taxon>
        <taxon>Echinostomatoidea</taxon>
        <taxon>Fasciolidae</taxon>
        <taxon>Fasciolopsis</taxon>
    </lineage>
</organism>